<dbReference type="EMBL" id="KQ434813">
    <property type="protein sequence ID" value="KZC06793.1"/>
    <property type="molecule type" value="Genomic_DNA"/>
</dbReference>
<protein>
    <submittedName>
        <fullName evidence="1">Uncharacterized protein</fullName>
    </submittedName>
</protein>
<dbReference type="Proteomes" id="UP000076502">
    <property type="component" value="Unassembled WGS sequence"/>
</dbReference>
<dbReference type="OrthoDB" id="7694538at2759"/>
<gene>
    <name evidence="1" type="ORF">WN55_07926</name>
</gene>
<evidence type="ECO:0000313" key="2">
    <source>
        <dbReference type="Proteomes" id="UP000076502"/>
    </source>
</evidence>
<keyword evidence="2" id="KW-1185">Reference proteome</keyword>
<dbReference type="AlphaFoldDB" id="A0A154P4L5"/>
<name>A0A154P4L5_DUFNO</name>
<sequence length="706" mass="80294">MLQEDEVWAQTAITVTPEDTATIREVANTAILSASPDVPLLIDDKIVYRRSFSHMQYVELQDSEETIIASEKPRSLTEVVPRPRHDADNQTYLQGTPDVHISAEYRSEATQTLYMKSPCTPIKYFRDIMTSMHDDTMPILKKSMAAVTILSFPPNTSQHAVAKQLCMEITDERLEESVPDFTDREEANIEVPEILHYLLARALWIIEPTKQQIVETADKETQTFIMFNFHTNTLIADSETQTELTCEPKDSNTMLLSTYWDTKNMISNYLEDCLSEGIENRIIIDDLLNEIINKCIDRIRYPMKDQSMQTIATYRLHGEKEEDILRKLRQDIVIDPMEASIVVVPLVDNLLQLVSDTISRNAPRVARNIVEAIFRRTMSIVAKLMKLEMEAQHKPIDQKLAERRKKILDSMLKKETETMYTQTSIGGVFEIQKVKDKEIVCSICRRPSMCQWCTDDPEKDYVPQEKTKILRTQDILLAYKPCYVVTTISEKETSLKLSRQTVKKLDPPLKPVNVSDHCTHDSEETINVLLQPDIMPRESINEWSYVIDATLLKAASTEETVSSASQALSSSNKISLKSSCPYPSFQPNNVSLEAANALEILKNTFCSQENCIASSLENLKTGYMSKKSKGACINSNYDACLNRSSSMNQIFVDDTCCMAQSCKPPSKLHLPTTNVCNRPNCSQVRMKSDSNCFKIIPTEMSNTQRF</sequence>
<reference evidence="1 2" key="1">
    <citation type="submission" date="2015-07" db="EMBL/GenBank/DDBJ databases">
        <title>The genome of Dufourea novaeangliae.</title>
        <authorList>
            <person name="Pan H."/>
            <person name="Kapheim K."/>
        </authorList>
    </citation>
    <scope>NUCLEOTIDE SEQUENCE [LARGE SCALE GENOMIC DNA]</scope>
    <source>
        <strain evidence="1">0120121106</strain>
        <tissue evidence="1">Whole body</tissue>
    </source>
</reference>
<organism evidence="1 2">
    <name type="scientific">Dufourea novaeangliae</name>
    <name type="common">Sweat bee</name>
    <dbReference type="NCBI Taxonomy" id="178035"/>
    <lineage>
        <taxon>Eukaryota</taxon>
        <taxon>Metazoa</taxon>
        <taxon>Ecdysozoa</taxon>
        <taxon>Arthropoda</taxon>
        <taxon>Hexapoda</taxon>
        <taxon>Insecta</taxon>
        <taxon>Pterygota</taxon>
        <taxon>Neoptera</taxon>
        <taxon>Endopterygota</taxon>
        <taxon>Hymenoptera</taxon>
        <taxon>Apocrita</taxon>
        <taxon>Aculeata</taxon>
        <taxon>Apoidea</taxon>
        <taxon>Anthophila</taxon>
        <taxon>Halictidae</taxon>
        <taxon>Rophitinae</taxon>
        <taxon>Dufourea</taxon>
    </lineage>
</organism>
<evidence type="ECO:0000313" key="1">
    <source>
        <dbReference type="EMBL" id="KZC06793.1"/>
    </source>
</evidence>
<accession>A0A154P4L5</accession>
<proteinExistence type="predicted"/>